<feature type="transmembrane region" description="Helical" evidence="6">
    <location>
        <begin position="336"/>
        <end position="360"/>
    </location>
</feature>
<comment type="subcellular location">
    <subcellularLocation>
        <location evidence="1">Cell membrane</location>
        <topology evidence="1">Multi-pass membrane protein</topology>
    </subcellularLocation>
</comment>
<dbReference type="InterPro" id="IPR003838">
    <property type="entry name" value="ABC3_permease_C"/>
</dbReference>
<organism evidence="9 10">
    <name type="scientific">Bacillus cereus VD154</name>
    <dbReference type="NCBI Taxonomy" id="1053238"/>
    <lineage>
        <taxon>Bacteria</taxon>
        <taxon>Bacillati</taxon>
        <taxon>Bacillota</taxon>
        <taxon>Bacilli</taxon>
        <taxon>Bacillales</taxon>
        <taxon>Bacillaceae</taxon>
        <taxon>Bacillus</taxon>
        <taxon>Bacillus cereus group</taxon>
    </lineage>
</organism>
<dbReference type="InterPro" id="IPR025857">
    <property type="entry name" value="MacB_PCD"/>
</dbReference>
<protein>
    <recommendedName>
        <fullName evidence="11">ABC3 transporter permease protein domain-containing protein</fullName>
    </recommendedName>
</protein>
<evidence type="ECO:0008006" key="11">
    <source>
        <dbReference type="Google" id="ProtNLM"/>
    </source>
</evidence>
<evidence type="ECO:0000259" key="8">
    <source>
        <dbReference type="Pfam" id="PF12704"/>
    </source>
</evidence>
<dbReference type="RefSeq" id="WP_002178379.1">
    <property type="nucleotide sequence ID" value="NZ_JH791880.1"/>
</dbReference>
<dbReference type="Proteomes" id="UP000006967">
    <property type="component" value="Unassembled WGS sequence"/>
</dbReference>
<evidence type="ECO:0000256" key="1">
    <source>
        <dbReference type="ARBA" id="ARBA00004651"/>
    </source>
</evidence>
<evidence type="ECO:0000256" key="5">
    <source>
        <dbReference type="ARBA" id="ARBA00023136"/>
    </source>
</evidence>
<proteinExistence type="predicted"/>
<dbReference type="Pfam" id="PF02687">
    <property type="entry name" value="FtsX"/>
    <property type="match status" value="1"/>
</dbReference>
<evidence type="ECO:0000256" key="4">
    <source>
        <dbReference type="ARBA" id="ARBA00022989"/>
    </source>
</evidence>
<feature type="transmembrane region" description="Helical" evidence="6">
    <location>
        <begin position="386"/>
        <end position="409"/>
    </location>
</feature>
<dbReference type="GO" id="GO:0022857">
    <property type="term" value="F:transmembrane transporter activity"/>
    <property type="evidence" value="ECO:0007669"/>
    <property type="project" value="TreeGrafter"/>
</dbReference>
<dbReference type="Pfam" id="PF12704">
    <property type="entry name" value="MacB_PCD"/>
    <property type="match status" value="1"/>
</dbReference>
<evidence type="ECO:0000259" key="7">
    <source>
        <dbReference type="Pfam" id="PF02687"/>
    </source>
</evidence>
<dbReference type="PANTHER" id="PTHR30572">
    <property type="entry name" value="MEMBRANE COMPONENT OF TRANSPORTER-RELATED"/>
    <property type="match status" value="1"/>
</dbReference>
<feature type="transmembrane region" description="Helical" evidence="6">
    <location>
        <begin position="293"/>
        <end position="316"/>
    </location>
</feature>
<dbReference type="AlphaFoldDB" id="A0A9W5L3E9"/>
<keyword evidence="5 6" id="KW-0472">Membrane</keyword>
<dbReference type="InterPro" id="IPR050250">
    <property type="entry name" value="Macrolide_Exporter_MacB"/>
</dbReference>
<gene>
    <name evidence="9" type="ORF">IK5_00986</name>
</gene>
<name>A0A9W5L3E9_BACCE</name>
<dbReference type="PANTHER" id="PTHR30572:SF18">
    <property type="entry name" value="ABC-TYPE MACROLIDE FAMILY EXPORT SYSTEM PERMEASE COMPONENT 2"/>
    <property type="match status" value="1"/>
</dbReference>
<dbReference type="GO" id="GO:0005886">
    <property type="term" value="C:plasma membrane"/>
    <property type="evidence" value="ECO:0007669"/>
    <property type="project" value="UniProtKB-SubCell"/>
</dbReference>
<keyword evidence="3 6" id="KW-0812">Transmembrane</keyword>
<keyword evidence="2" id="KW-1003">Cell membrane</keyword>
<sequence length="422" mass="48892">MMRIKSAFLALKKRFLFSVLLLIQITFGLATITSSINVFYNLHHLNDKSSSVLNVDKTYLINFETTADRLQSKKFNKEQIQEVYKTIQQNKDVISYGTYEQRVIEIESSNRPLQTSMITDLKHKTFRDDRPTIKTIFVDENYYKMLHLPLKSEEGFLHEDFKKNSEEKTKVLMGSYFKKYFQVGDTINNQYTIIGFLPENKFIVNNNNPLNAYLKLDYAMIMPMSSNRYEKYEAMFLRLHQSTVLYLRKDADVKKLEESIQLKGNDGTFYLKSLGNEINEGVTLDSYSEIPQLIVGILFVLFSIVGIVVTTIISILMRKREFGIKIAFGESKFGMFIQIVLENIIVAIVGLGMSLVYFSWRYGALLQMSKDIKTATVLDFKLDMPILFLVFLFLLMIIIVSNVIVFLYIRKLEPKTLIGGME</sequence>
<accession>A0A9W5L3E9</accession>
<evidence type="ECO:0000256" key="2">
    <source>
        <dbReference type="ARBA" id="ARBA00022475"/>
    </source>
</evidence>
<feature type="domain" description="MacB-like periplasmic core" evidence="8">
    <location>
        <begin position="19"/>
        <end position="261"/>
    </location>
</feature>
<evidence type="ECO:0000313" key="9">
    <source>
        <dbReference type="EMBL" id="EJR76023.1"/>
    </source>
</evidence>
<reference evidence="9 10" key="1">
    <citation type="submission" date="2012-04" db="EMBL/GenBank/DDBJ databases">
        <title>The Genome Sequence of Bacillus cereus VD154.</title>
        <authorList>
            <consortium name="The Broad Institute Genome Sequencing Platform"/>
            <consortium name="The Broad Institute Genome Sequencing Center for Infectious Disease"/>
            <person name="Feldgarden M."/>
            <person name="Van der Auwera G.A."/>
            <person name="Mahillon J."/>
            <person name="Duprez V."/>
            <person name="Timmery S."/>
            <person name="Mattelet C."/>
            <person name="Dierick K."/>
            <person name="Sun M."/>
            <person name="Yu Z."/>
            <person name="Zhu L."/>
            <person name="Hu X."/>
            <person name="Shank E.B."/>
            <person name="Swiecicka I."/>
            <person name="Hansen B.M."/>
            <person name="Andrup L."/>
            <person name="Young S.K."/>
            <person name="Zeng Q."/>
            <person name="Gargeya S."/>
            <person name="Fitzgerald M."/>
            <person name="Haas B."/>
            <person name="Abouelleil A."/>
            <person name="Alvarado L."/>
            <person name="Arachchi H.M."/>
            <person name="Berlin A."/>
            <person name="Chapman S.B."/>
            <person name="Goldberg J."/>
            <person name="Griggs A."/>
            <person name="Gujja S."/>
            <person name="Hansen M."/>
            <person name="Howarth C."/>
            <person name="Imamovic A."/>
            <person name="Larimer J."/>
            <person name="McCowen C."/>
            <person name="Montmayeur A."/>
            <person name="Murphy C."/>
            <person name="Neiman D."/>
            <person name="Pearson M."/>
            <person name="Priest M."/>
            <person name="Roberts A."/>
            <person name="Saif S."/>
            <person name="Shea T."/>
            <person name="Sisk P."/>
            <person name="Sykes S."/>
            <person name="Wortman J."/>
            <person name="Nusbaum C."/>
            <person name="Birren B."/>
        </authorList>
    </citation>
    <scope>NUCLEOTIDE SEQUENCE [LARGE SCALE GENOMIC DNA]</scope>
    <source>
        <strain evidence="9 10">VD154</strain>
    </source>
</reference>
<evidence type="ECO:0000313" key="10">
    <source>
        <dbReference type="Proteomes" id="UP000006967"/>
    </source>
</evidence>
<dbReference type="EMBL" id="AHFG01000012">
    <property type="protein sequence ID" value="EJR76023.1"/>
    <property type="molecule type" value="Genomic_DNA"/>
</dbReference>
<evidence type="ECO:0000256" key="3">
    <source>
        <dbReference type="ARBA" id="ARBA00022692"/>
    </source>
</evidence>
<keyword evidence="4 6" id="KW-1133">Transmembrane helix</keyword>
<feature type="domain" description="ABC3 transporter permease C-terminal" evidence="7">
    <location>
        <begin position="294"/>
        <end position="414"/>
    </location>
</feature>
<comment type="caution">
    <text evidence="9">The sequence shown here is derived from an EMBL/GenBank/DDBJ whole genome shotgun (WGS) entry which is preliminary data.</text>
</comment>
<evidence type="ECO:0000256" key="6">
    <source>
        <dbReference type="SAM" id="Phobius"/>
    </source>
</evidence>